<reference evidence="1" key="1">
    <citation type="journal article" date="2019" name="bioRxiv">
        <title>The Genome of the Zebra Mussel, Dreissena polymorpha: A Resource for Invasive Species Research.</title>
        <authorList>
            <person name="McCartney M.A."/>
            <person name="Auch B."/>
            <person name="Kono T."/>
            <person name="Mallez S."/>
            <person name="Zhang Y."/>
            <person name="Obille A."/>
            <person name="Becker A."/>
            <person name="Abrahante J.E."/>
            <person name="Garbe J."/>
            <person name="Badalamenti J.P."/>
            <person name="Herman A."/>
            <person name="Mangelson H."/>
            <person name="Liachko I."/>
            <person name="Sullivan S."/>
            <person name="Sone E.D."/>
            <person name="Koren S."/>
            <person name="Silverstein K.A.T."/>
            <person name="Beckman K.B."/>
            <person name="Gohl D.M."/>
        </authorList>
    </citation>
    <scope>NUCLEOTIDE SEQUENCE</scope>
    <source>
        <strain evidence="1">Duluth1</strain>
        <tissue evidence="1">Whole animal</tissue>
    </source>
</reference>
<dbReference type="Proteomes" id="UP000828390">
    <property type="component" value="Unassembled WGS sequence"/>
</dbReference>
<evidence type="ECO:0000313" key="1">
    <source>
        <dbReference type="EMBL" id="KAH3701173.1"/>
    </source>
</evidence>
<accession>A0A9D3YN66</accession>
<proteinExistence type="predicted"/>
<gene>
    <name evidence="1" type="ORF">DPMN_076156</name>
</gene>
<sequence length="84" mass="9278">MRDSALYRSLPCSNLSFSSVSKWSTNGRYILFFQNSDTLLAGAFGRFFWRPAFLGVDGTTSTADAMSPAFSYKASHTVSSVRSF</sequence>
<reference evidence="1" key="2">
    <citation type="submission" date="2020-11" db="EMBL/GenBank/DDBJ databases">
        <authorList>
            <person name="McCartney M.A."/>
            <person name="Auch B."/>
            <person name="Kono T."/>
            <person name="Mallez S."/>
            <person name="Becker A."/>
            <person name="Gohl D.M."/>
            <person name="Silverstein K.A.T."/>
            <person name="Koren S."/>
            <person name="Bechman K.B."/>
            <person name="Herman A."/>
            <person name="Abrahante J.E."/>
            <person name="Garbe J."/>
        </authorList>
    </citation>
    <scope>NUCLEOTIDE SEQUENCE</scope>
    <source>
        <strain evidence="1">Duluth1</strain>
        <tissue evidence="1">Whole animal</tissue>
    </source>
</reference>
<dbReference type="AlphaFoldDB" id="A0A9D3YN66"/>
<comment type="caution">
    <text evidence="1">The sequence shown here is derived from an EMBL/GenBank/DDBJ whole genome shotgun (WGS) entry which is preliminary data.</text>
</comment>
<name>A0A9D3YN66_DREPO</name>
<evidence type="ECO:0000313" key="2">
    <source>
        <dbReference type="Proteomes" id="UP000828390"/>
    </source>
</evidence>
<protein>
    <submittedName>
        <fullName evidence="1">Uncharacterized protein</fullName>
    </submittedName>
</protein>
<organism evidence="1 2">
    <name type="scientific">Dreissena polymorpha</name>
    <name type="common">Zebra mussel</name>
    <name type="synonym">Mytilus polymorpha</name>
    <dbReference type="NCBI Taxonomy" id="45954"/>
    <lineage>
        <taxon>Eukaryota</taxon>
        <taxon>Metazoa</taxon>
        <taxon>Spiralia</taxon>
        <taxon>Lophotrochozoa</taxon>
        <taxon>Mollusca</taxon>
        <taxon>Bivalvia</taxon>
        <taxon>Autobranchia</taxon>
        <taxon>Heteroconchia</taxon>
        <taxon>Euheterodonta</taxon>
        <taxon>Imparidentia</taxon>
        <taxon>Neoheterodontei</taxon>
        <taxon>Myida</taxon>
        <taxon>Dreissenoidea</taxon>
        <taxon>Dreissenidae</taxon>
        <taxon>Dreissena</taxon>
    </lineage>
</organism>
<dbReference type="EMBL" id="JAIWYP010000015">
    <property type="protein sequence ID" value="KAH3701173.1"/>
    <property type="molecule type" value="Genomic_DNA"/>
</dbReference>
<keyword evidence="2" id="KW-1185">Reference proteome</keyword>